<keyword evidence="3" id="KW-1185">Reference proteome</keyword>
<gene>
    <name evidence="2" type="ORF">QBC32DRAFT_314512</name>
</gene>
<reference evidence="2" key="1">
    <citation type="journal article" date="2023" name="Mol. Phylogenet. Evol.">
        <title>Genome-scale phylogeny and comparative genomics of the fungal order Sordariales.</title>
        <authorList>
            <person name="Hensen N."/>
            <person name="Bonometti L."/>
            <person name="Westerberg I."/>
            <person name="Brannstrom I.O."/>
            <person name="Guillou S."/>
            <person name="Cros-Aarteil S."/>
            <person name="Calhoun S."/>
            <person name="Haridas S."/>
            <person name="Kuo A."/>
            <person name="Mondo S."/>
            <person name="Pangilinan J."/>
            <person name="Riley R."/>
            <person name="LaButti K."/>
            <person name="Andreopoulos B."/>
            <person name="Lipzen A."/>
            <person name="Chen C."/>
            <person name="Yan M."/>
            <person name="Daum C."/>
            <person name="Ng V."/>
            <person name="Clum A."/>
            <person name="Steindorff A."/>
            <person name="Ohm R.A."/>
            <person name="Martin F."/>
            <person name="Silar P."/>
            <person name="Natvig D.O."/>
            <person name="Lalanne C."/>
            <person name="Gautier V."/>
            <person name="Ament-Velasquez S.L."/>
            <person name="Kruys A."/>
            <person name="Hutchinson M.I."/>
            <person name="Powell A.J."/>
            <person name="Barry K."/>
            <person name="Miller A.N."/>
            <person name="Grigoriev I.V."/>
            <person name="Debuchy R."/>
            <person name="Gladieux P."/>
            <person name="Hiltunen Thoren M."/>
            <person name="Johannesson H."/>
        </authorList>
    </citation>
    <scope>NUCLEOTIDE SEQUENCE</scope>
    <source>
        <strain evidence="2">CBS 626.80</strain>
    </source>
</reference>
<comment type="caution">
    <text evidence="2">The sequence shown here is derived from an EMBL/GenBank/DDBJ whole genome shotgun (WGS) entry which is preliminary data.</text>
</comment>
<dbReference type="Proteomes" id="UP001303222">
    <property type="component" value="Unassembled WGS sequence"/>
</dbReference>
<evidence type="ECO:0000313" key="3">
    <source>
        <dbReference type="Proteomes" id="UP001303222"/>
    </source>
</evidence>
<dbReference type="InterPro" id="IPR008962">
    <property type="entry name" value="PapD-like_sf"/>
</dbReference>
<protein>
    <recommendedName>
        <fullName evidence="1">MSP domain-containing protein</fullName>
    </recommendedName>
</protein>
<dbReference type="Gene3D" id="2.60.40.10">
    <property type="entry name" value="Immunoglobulins"/>
    <property type="match status" value="1"/>
</dbReference>
<proteinExistence type="predicted"/>
<dbReference type="AlphaFoldDB" id="A0AAN6NTY7"/>
<sequence>MSAEIEPPKLGFGRPFTEVAEQILTIRNRGSRPIIYRIKTNMPNHYSADPDPVLSR</sequence>
<dbReference type="InterPro" id="IPR000535">
    <property type="entry name" value="MSP_dom"/>
</dbReference>
<accession>A0AAN6NTY7</accession>
<reference evidence="2" key="2">
    <citation type="submission" date="2023-06" db="EMBL/GenBank/DDBJ databases">
        <authorList>
            <consortium name="Lawrence Berkeley National Laboratory"/>
            <person name="Mondo S.J."/>
            <person name="Hensen N."/>
            <person name="Bonometti L."/>
            <person name="Westerberg I."/>
            <person name="Brannstrom I.O."/>
            <person name="Guillou S."/>
            <person name="Cros-Aarteil S."/>
            <person name="Calhoun S."/>
            <person name="Haridas S."/>
            <person name="Kuo A."/>
            <person name="Pangilinan J."/>
            <person name="Riley R."/>
            <person name="Labutti K."/>
            <person name="Andreopoulos B."/>
            <person name="Lipzen A."/>
            <person name="Chen C."/>
            <person name="Yanf M."/>
            <person name="Daum C."/>
            <person name="Ng V."/>
            <person name="Clum A."/>
            <person name="Steindorff A."/>
            <person name="Ohm R."/>
            <person name="Martin F."/>
            <person name="Silar P."/>
            <person name="Natvig D."/>
            <person name="Lalanne C."/>
            <person name="Gautier V."/>
            <person name="Ament-Velasquez S.L."/>
            <person name="Kruys A."/>
            <person name="Hutchinson M.I."/>
            <person name="Powell A.J."/>
            <person name="Barry K."/>
            <person name="Miller A.N."/>
            <person name="Grigoriev I.V."/>
            <person name="Debuchy R."/>
            <person name="Gladieux P."/>
            <person name="Thoren M.H."/>
            <person name="Johannesson H."/>
        </authorList>
    </citation>
    <scope>NUCLEOTIDE SEQUENCE</scope>
    <source>
        <strain evidence="2">CBS 626.80</strain>
    </source>
</reference>
<dbReference type="PROSITE" id="PS50202">
    <property type="entry name" value="MSP"/>
    <property type="match status" value="1"/>
</dbReference>
<dbReference type="EMBL" id="MU859138">
    <property type="protein sequence ID" value="KAK3951825.1"/>
    <property type="molecule type" value="Genomic_DNA"/>
</dbReference>
<dbReference type="SUPFAM" id="SSF49354">
    <property type="entry name" value="PapD-like"/>
    <property type="match status" value="1"/>
</dbReference>
<evidence type="ECO:0000313" key="2">
    <source>
        <dbReference type="EMBL" id="KAK3951825.1"/>
    </source>
</evidence>
<feature type="domain" description="MSP" evidence="1">
    <location>
        <begin position="2"/>
        <end position="56"/>
    </location>
</feature>
<name>A0AAN6NTY7_9PEZI</name>
<organism evidence="2 3">
    <name type="scientific">Pseudoneurospora amorphoporcata</name>
    <dbReference type="NCBI Taxonomy" id="241081"/>
    <lineage>
        <taxon>Eukaryota</taxon>
        <taxon>Fungi</taxon>
        <taxon>Dikarya</taxon>
        <taxon>Ascomycota</taxon>
        <taxon>Pezizomycotina</taxon>
        <taxon>Sordariomycetes</taxon>
        <taxon>Sordariomycetidae</taxon>
        <taxon>Sordariales</taxon>
        <taxon>Sordariaceae</taxon>
        <taxon>Pseudoneurospora</taxon>
    </lineage>
</organism>
<dbReference type="InterPro" id="IPR013783">
    <property type="entry name" value="Ig-like_fold"/>
</dbReference>
<evidence type="ECO:0000259" key="1">
    <source>
        <dbReference type="PROSITE" id="PS50202"/>
    </source>
</evidence>